<evidence type="ECO:0000259" key="2">
    <source>
        <dbReference type="Pfam" id="PF05272"/>
    </source>
</evidence>
<comment type="caution">
    <text evidence="4">The sequence shown here is derived from an EMBL/GenBank/DDBJ whole genome shotgun (WGS) entry which is preliminary data.</text>
</comment>
<dbReference type="EMBL" id="NTFS01000032">
    <property type="protein sequence ID" value="PAX59876.1"/>
    <property type="molecule type" value="Genomic_DNA"/>
</dbReference>
<gene>
    <name evidence="4" type="ORF">CK510_04820</name>
</gene>
<dbReference type="InterPro" id="IPR024385">
    <property type="entry name" value="DUF3854"/>
</dbReference>
<keyword evidence="5" id="KW-1185">Reference proteome</keyword>
<feature type="domain" description="Virulence-associated protein E-like" evidence="2">
    <location>
        <begin position="341"/>
        <end position="552"/>
    </location>
</feature>
<organism evidence="4 5">
    <name type="scientific">Brunnivagina elsteri CCALA 953</name>
    <dbReference type="NCBI Taxonomy" id="987040"/>
    <lineage>
        <taxon>Bacteria</taxon>
        <taxon>Bacillati</taxon>
        <taxon>Cyanobacteriota</taxon>
        <taxon>Cyanophyceae</taxon>
        <taxon>Nostocales</taxon>
        <taxon>Calotrichaceae</taxon>
        <taxon>Brunnivagina</taxon>
    </lineage>
</organism>
<name>A0A2A2TMV9_9CYAN</name>
<dbReference type="OrthoDB" id="9763644at2"/>
<dbReference type="Pfam" id="PF05272">
    <property type="entry name" value="VapE-like_dom"/>
    <property type="match status" value="1"/>
</dbReference>
<proteinExistence type="predicted"/>
<evidence type="ECO:0000313" key="5">
    <source>
        <dbReference type="Proteomes" id="UP000218238"/>
    </source>
</evidence>
<dbReference type="PANTHER" id="PTHR34985:SF1">
    <property type="entry name" value="SLR0554 PROTEIN"/>
    <property type="match status" value="1"/>
</dbReference>
<dbReference type="RefSeq" id="WP_095720616.1">
    <property type="nucleotide sequence ID" value="NZ_NTFS01000032.1"/>
</dbReference>
<protein>
    <submittedName>
        <fullName evidence="4">Uncharacterized protein</fullName>
    </submittedName>
</protein>
<dbReference type="InterPro" id="IPR007936">
    <property type="entry name" value="VapE-like_dom"/>
</dbReference>
<reference evidence="4 5" key="1">
    <citation type="submission" date="2017-08" db="EMBL/GenBank/DDBJ databases">
        <title>Draft genome sequence of filamentous cyanobacterium Calothrix elsteri CCALA 953.</title>
        <authorList>
            <person name="Gagunashvili A.N."/>
            <person name="Elster J."/>
            <person name="Andresson O.S."/>
        </authorList>
    </citation>
    <scope>NUCLEOTIDE SEQUENCE [LARGE SCALE GENOMIC DNA]</scope>
    <source>
        <strain evidence="4 5">CCALA 953</strain>
    </source>
</reference>
<sequence>MGGGVWLTGADGYPQLMPDFPHTDLRDDGTKRIRKYQSPSKKKIAQYDATLPRHPGDINFWADLEKVKKFCIHVDGIPCLLVTEGLWKAIVALHSGMPCVSLPGVEQGLSSHENHTKERELTKTLQKFKDANFGFIIGFDADAATKHPVKLAELTLAKALHSPNNPVYSISGKWEACDGEVSTKGIDDFILHFGANKFIEEVLPQMVDISSLNRAYGASSDIQNTVSRNENPEYKTSDRKRGRPKSKKGGDEELSPREQQQAFHDIFGGQLKFNEMTLEVEYDTQVLDVERAKEWMIDVFDYDGGKNEEIARKIAYLARKQTYHPVRTYLESVERQNPDVNENLLDNIAERYFGTSEPLYNTYLKKTLVGLVKRIYEPGGQHDTACVLQGHQGINKSKFWENLVPYKSWYDAEVAVGGSDKDDKLKLRAAWIIDLSEIEVVFRKNDVATLRNLLTTKHDKLRPPYGRKIETFPRMSAFVGTVNQNQFLNDPEGNRRFWVIPVLKTIPVETLILERDLIWSAAVKLYKRGEQYNSWLTPMEGIQQKQLNVQHTVEDSWTDVISQAIELGKLKDTTIAEILTLVMNILPANQGKREQMRASDALKALGWVKSSSLQMRHGVRTFVWTPKINNENILEVYQGVYQEVYQGSNVDAASITTNSDTPDTPFSQTSENKSIILNIPCSISDTMTTGKIVPVSTINGLMVVEEVATPCTEDKKDTSNFSINELNQPFIEKGVSGVSLEEKTPESITQQVLVSDTPLIHLSDTPPLNNANSTSELTNEENESCKPLNNFCKPFSANLDDLFSPVYKYVQPQKGDVIHLEKGVGHGCELKDGIVIKVTECDLEGDTFLIEWGNWETSTLTPKDLIQLKAVITKS</sequence>
<dbReference type="Pfam" id="PF12965">
    <property type="entry name" value="DUF3854"/>
    <property type="match status" value="1"/>
</dbReference>
<evidence type="ECO:0000256" key="1">
    <source>
        <dbReference type="SAM" id="MobiDB-lite"/>
    </source>
</evidence>
<dbReference type="PANTHER" id="PTHR34985">
    <property type="entry name" value="SLR0554 PROTEIN"/>
    <property type="match status" value="1"/>
</dbReference>
<dbReference type="Proteomes" id="UP000218238">
    <property type="component" value="Unassembled WGS sequence"/>
</dbReference>
<feature type="region of interest" description="Disordered" evidence="1">
    <location>
        <begin position="223"/>
        <end position="258"/>
    </location>
</feature>
<feature type="domain" description="DUF3854" evidence="3">
    <location>
        <begin position="76"/>
        <end position="196"/>
    </location>
</feature>
<evidence type="ECO:0000313" key="4">
    <source>
        <dbReference type="EMBL" id="PAX59876.1"/>
    </source>
</evidence>
<evidence type="ECO:0000259" key="3">
    <source>
        <dbReference type="Pfam" id="PF12965"/>
    </source>
</evidence>
<dbReference type="AlphaFoldDB" id="A0A2A2TMV9"/>
<feature type="compositionally biased region" description="Basic and acidic residues" evidence="1">
    <location>
        <begin position="230"/>
        <end position="239"/>
    </location>
</feature>
<accession>A0A2A2TMV9</accession>